<comment type="caution">
    <text evidence="2">The sequence shown here is derived from an EMBL/GenBank/DDBJ whole genome shotgun (WGS) entry which is preliminary data.</text>
</comment>
<dbReference type="AlphaFoldDB" id="A0A0L6JJ64"/>
<gene>
    <name evidence="2" type="ORF">Bccel_0742</name>
</gene>
<proteinExistence type="predicted"/>
<dbReference type="Proteomes" id="UP000036923">
    <property type="component" value="Unassembled WGS sequence"/>
</dbReference>
<reference evidence="3" key="1">
    <citation type="submission" date="2015-07" db="EMBL/GenBank/DDBJ databases">
        <title>Near-Complete Genome Sequence of the Cellulolytic Bacterium Bacteroides (Pseudobacteroides) cellulosolvens ATCC 35603.</title>
        <authorList>
            <person name="Dassa B."/>
            <person name="Utturkar S.M."/>
            <person name="Klingeman D.M."/>
            <person name="Hurt R.A."/>
            <person name="Keller M."/>
            <person name="Xu J."/>
            <person name="Reddy Y.H.K."/>
            <person name="Borovok I."/>
            <person name="Grinberg I.R."/>
            <person name="Lamed R."/>
            <person name="Zhivin O."/>
            <person name="Bayer E.A."/>
            <person name="Brown S.D."/>
        </authorList>
    </citation>
    <scope>NUCLEOTIDE SEQUENCE [LARGE SCALE GENOMIC DNA]</scope>
    <source>
        <strain evidence="3">DSM 2933</strain>
    </source>
</reference>
<name>A0A0L6JJ64_9FIRM</name>
<dbReference type="STRING" id="398512.Bccel_0742"/>
<evidence type="ECO:0000313" key="3">
    <source>
        <dbReference type="Proteomes" id="UP000036923"/>
    </source>
</evidence>
<protein>
    <submittedName>
        <fullName evidence="2">Uncharacterized protein</fullName>
    </submittedName>
</protein>
<evidence type="ECO:0000313" key="2">
    <source>
        <dbReference type="EMBL" id="KNY25482.1"/>
    </source>
</evidence>
<organism evidence="2 3">
    <name type="scientific">Pseudobacteroides cellulosolvens ATCC 35603 = DSM 2933</name>
    <dbReference type="NCBI Taxonomy" id="398512"/>
    <lineage>
        <taxon>Bacteria</taxon>
        <taxon>Bacillati</taxon>
        <taxon>Bacillota</taxon>
        <taxon>Clostridia</taxon>
        <taxon>Eubacteriales</taxon>
        <taxon>Oscillospiraceae</taxon>
        <taxon>Pseudobacteroides</taxon>
    </lineage>
</organism>
<sequence>MKGATHVYAIIRIDKFIDDYKNAVTVKEVVLSLEDAEKEVERLNRINSDKDCLYFWQTTRLISNI</sequence>
<evidence type="ECO:0000256" key="1">
    <source>
        <dbReference type="SAM" id="Coils"/>
    </source>
</evidence>
<accession>A0A0L6JJ64</accession>
<keyword evidence="3" id="KW-1185">Reference proteome</keyword>
<keyword evidence="1" id="KW-0175">Coiled coil</keyword>
<dbReference type="RefSeq" id="WP_036943103.1">
    <property type="nucleotide sequence ID" value="NZ_JQKC01000020.1"/>
</dbReference>
<feature type="coiled-coil region" evidence="1">
    <location>
        <begin position="26"/>
        <end position="53"/>
    </location>
</feature>
<dbReference type="EMBL" id="LGTC01000001">
    <property type="protein sequence ID" value="KNY25482.1"/>
    <property type="molecule type" value="Genomic_DNA"/>
</dbReference>